<dbReference type="OrthoDB" id="9782655at2"/>
<dbReference type="InterPro" id="IPR035965">
    <property type="entry name" value="PAS-like_dom_sf"/>
</dbReference>
<dbReference type="eggNOG" id="COG2197">
    <property type="taxonomic scope" value="Bacteria"/>
</dbReference>
<dbReference type="SMART" id="SM00421">
    <property type="entry name" value="HTH_LUXR"/>
    <property type="match status" value="1"/>
</dbReference>
<dbReference type="PRINTS" id="PR00038">
    <property type="entry name" value="HTHLUXR"/>
</dbReference>
<evidence type="ECO:0000313" key="6">
    <source>
        <dbReference type="Proteomes" id="UP000028181"/>
    </source>
</evidence>
<evidence type="ECO:0000256" key="1">
    <source>
        <dbReference type="ARBA" id="ARBA00023015"/>
    </source>
</evidence>
<dbReference type="EMBL" id="HG938354">
    <property type="protein sequence ID" value="CDN51836.1"/>
    <property type="molecule type" value="Genomic_DNA"/>
</dbReference>
<accession>A0A068T1B4</accession>
<dbReference type="Gene3D" id="3.30.450.20">
    <property type="entry name" value="PAS domain"/>
    <property type="match status" value="1"/>
</dbReference>
<dbReference type="InterPro" id="IPR036388">
    <property type="entry name" value="WH-like_DNA-bd_sf"/>
</dbReference>
<keyword evidence="2" id="KW-0238">DNA-binding</keyword>
<sequence>MPVPMVYARHRIIRDCNVEFATLFGLRREEILDTSFARLYPKIADFVRIGHLWRSHLPAGQVFYDERIMTRGDGGRFWCRVNGRSHHLADPFAEALYCFQAINRPIKSSDPTFTDRQHQIITLVAQGKSNAMIADELGLSKRTIESHRARLMQAVGVRNSAELVAWFTAGHKRQG</sequence>
<dbReference type="AlphaFoldDB" id="A0A068T1B4"/>
<dbReference type="PANTHER" id="PTHR44688">
    <property type="entry name" value="DNA-BINDING TRANSCRIPTIONAL ACTIVATOR DEVR_DOSR"/>
    <property type="match status" value="1"/>
</dbReference>
<evidence type="ECO:0000256" key="3">
    <source>
        <dbReference type="ARBA" id="ARBA00023163"/>
    </source>
</evidence>
<proteinExistence type="predicted"/>
<dbReference type="PANTHER" id="PTHR44688:SF16">
    <property type="entry name" value="DNA-BINDING TRANSCRIPTIONAL ACTIVATOR DEVR_DOSR"/>
    <property type="match status" value="1"/>
</dbReference>
<dbReference type="Proteomes" id="UP000028181">
    <property type="component" value="Plasmid pHAMBI540a"/>
</dbReference>
<reference evidence="6" key="1">
    <citation type="journal article" date="2014" name="BMC Genomics">
        <title>Genome sequencing of two Neorhizobium galegae strains reveals a noeT gene responsible for the unusual acetylation of the nodulation factors.</title>
        <authorList>
            <person name="Osterman J."/>
            <person name="Marsh J."/>
            <person name="Laine P.K."/>
            <person name="Zeng Z."/>
            <person name="Alatalo E."/>
            <person name="Sullivan J.T."/>
            <person name="Young J.P."/>
            <person name="Thomas-Oates J."/>
            <person name="Paulin L."/>
            <person name="Lindstrom K."/>
        </authorList>
    </citation>
    <scope>NUCLEOTIDE SEQUENCE [LARGE SCALE GENOMIC DNA]</scope>
    <source>
        <strain evidence="6">HAMBI 540</strain>
    </source>
</reference>
<dbReference type="HOGENOM" id="CLU_105330_0_0_5"/>
<dbReference type="InterPro" id="IPR000014">
    <property type="entry name" value="PAS"/>
</dbReference>
<dbReference type="CDD" id="cd00130">
    <property type="entry name" value="PAS"/>
    <property type="match status" value="1"/>
</dbReference>
<dbReference type="PROSITE" id="PS50043">
    <property type="entry name" value="HTH_LUXR_2"/>
    <property type="match status" value="1"/>
</dbReference>
<dbReference type="GO" id="GO:0006355">
    <property type="term" value="P:regulation of DNA-templated transcription"/>
    <property type="evidence" value="ECO:0007669"/>
    <property type="project" value="InterPro"/>
</dbReference>
<keyword evidence="1" id="KW-0805">Transcription regulation</keyword>
<dbReference type="GO" id="GO:0003677">
    <property type="term" value="F:DNA binding"/>
    <property type="evidence" value="ECO:0007669"/>
    <property type="project" value="UniProtKB-KW"/>
</dbReference>
<dbReference type="SUPFAM" id="SSF55785">
    <property type="entry name" value="PYP-like sensor domain (PAS domain)"/>
    <property type="match status" value="1"/>
</dbReference>
<gene>
    <name evidence="5" type="ORF">RG540_PA11600</name>
</gene>
<feature type="domain" description="HTH luxR-type" evidence="4">
    <location>
        <begin position="106"/>
        <end position="171"/>
    </location>
</feature>
<organism evidence="5 6">
    <name type="scientific">Neorhizobium galegae bv. orientalis str. HAMBI 540</name>
    <dbReference type="NCBI Taxonomy" id="1028800"/>
    <lineage>
        <taxon>Bacteria</taxon>
        <taxon>Pseudomonadati</taxon>
        <taxon>Pseudomonadota</taxon>
        <taxon>Alphaproteobacteria</taxon>
        <taxon>Hyphomicrobiales</taxon>
        <taxon>Rhizobiaceae</taxon>
        <taxon>Rhizobium/Agrobacterium group</taxon>
        <taxon>Neorhizobium</taxon>
    </lineage>
</organism>
<dbReference type="SUPFAM" id="SSF46894">
    <property type="entry name" value="C-terminal effector domain of the bipartite response regulators"/>
    <property type="match status" value="1"/>
</dbReference>
<dbReference type="CDD" id="cd06170">
    <property type="entry name" value="LuxR_C_like"/>
    <property type="match status" value="1"/>
</dbReference>
<evidence type="ECO:0000256" key="2">
    <source>
        <dbReference type="ARBA" id="ARBA00023125"/>
    </source>
</evidence>
<dbReference type="InterPro" id="IPR016032">
    <property type="entry name" value="Sig_transdc_resp-reg_C-effctor"/>
</dbReference>
<dbReference type="KEGG" id="ngg:RG540_PA11600"/>
<evidence type="ECO:0000259" key="4">
    <source>
        <dbReference type="PROSITE" id="PS50043"/>
    </source>
</evidence>
<protein>
    <submittedName>
        <fullName evidence="5">Sensory box transcriptional regulator, LuxR family</fullName>
    </submittedName>
</protein>
<keyword evidence="3" id="KW-0804">Transcription</keyword>
<keyword evidence="5" id="KW-0614">Plasmid</keyword>
<dbReference type="Gene3D" id="1.10.10.10">
    <property type="entry name" value="Winged helix-like DNA-binding domain superfamily/Winged helix DNA-binding domain"/>
    <property type="match status" value="1"/>
</dbReference>
<evidence type="ECO:0000313" key="5">
    <source>
        <dbReference type="EMBL" id="CDN51836.1"/>
    </source>
</evidence>
<geneLocation type="plasmid" evidence="6">
    <name>II</name>
</geneLocation>
<dbReference type="Pfam" id="PF13426">
    <property type="entry name" value="PAS_9"/>
    <property type="match status" value="1"/>
</dbReference>
<name>A0A068T1B4_NEOGA</name>
<dbReference type="PATRIC" id="fig|1028800.3.peg.5791"/>
<keyword evidence="6" id="KW-1185">Reference proteome</keyword>
<dbReference type="Pfam" id="PF00196">
    <property type="entry name" value="GerE"/>
    <property type="match status" value="1"/>
</dbReference>
<dbReference type="InterPro" id="IPR000792">
    <property type="entry name" value="Tscrpt_reg_LuxR_C"/>
</dbReference>